<dbReference type="EMBL" id="JEMT01028479">
    <property type="protein sequence ID" value="EXX54456.1"/>
    <property type="molecule type" value="Genomic_DNA"/>
</dbReference>
<dbReference type="InterPro" id="IPR011009">
    <property type="entry name" value="Kinase-like_dom_sf"/>
</dbReference>
<dbReference type="Pfam" id="PF00069">
    <property type="entry name" value="Pkinase"/>
    <property type="match status" value="1"/>
</dbReference>
<feature type="domain" description="Protein kinase" evidence="1">
    <location>
        <begin position="1"/>
        <end position="112"/>
    </location>
</feature>
<evidence type="ECO:0000313" key="3">
    <source>
        <dbReference type="Proteomes" id="UP000022910"/>
    </source>
</evidence>
<reference evidence="2 3" key="1">
    <citation type="submission" date="2014-02" db="EMBL/GenBank/DDBJ databases">
        <title>Single nucleus genome sequencing reveals high similarity among nuclei of an endomycorrhizal fungus.</title>
        <authorList>
            <person name="Lin K."/>
            <person name="Geurts R."/>
            <person name="Zhang Z."/>
            <person name="Limpens E."/>
            <person name="Saunders D.G."/>
            <person name="Mu D."/>
            <person name="Pang E."/>
            <person name="Cao H."/>
            <person name="Cha H."/>
            <person name="Lin T."/>
            <person name="Zhou Q."/>
            <person name="Shang Y."/>
            <person name="Li Y."/>
            <person name="Ivanov S."/>
            <person name="Sharma T."/>
            <person name="Velzen R.V."/>
            <person name="Ruijter N.D."/>
            <person name="Aanen D.K."/>
            <person name="Win J."/>
            <person name="Kamoun S."/>
            <person name="Bisseling T."/>
            <person name="Huang S."/>
        </authorList>
    </citation>
    <scope>NUCLEOTIDE SEQUENCE [LARGE SCALE GENOMIC DNA]</scope>
    <source>
        <strain evidence="3">DAOM197198w</strain>
    </source>
</reference>
<dbReference type="InterPro" id="IPR000719">
    <property type="entry name" value="Prot_kinase_dom"/>
</dbReference>
<dbReference type="Gene3D" id="1.10.510.10">
    <property type="entry name" value="Transferase(Phosphotransferase) domain 1"/>
    <property type="match status" value="1"/>
</dbReference>
<dbReference type="GO" id="GO:0004672">
    <property type="term" value="F:protein kinase activity"/>
    <property type="evidence" value="ECO:0007669"/>
    <property type="project" value="InterPro"/>
</dbReference>
<comment type="caution">
    <text evidence="2">The sequence shown here is derived from an EMBL/GenBank/DDBJ whole genome shotgun (WGS) entry which is preliminary data.</text>
</comment>
<keyword evidence="3" id="KW-1185">Reference proteome</keyword>
<protein>
    <submittedName>
        <fullName evidence="2">Psk2p</fullName>
    </submittedName>
</protein>
<dbReference type="GO" id="GO:0005524">
    <property type="term" value="F:ATP binding"/>
    <property type="evidence" value="ECO:0007669"/>
    <property type="project" value="InterPro"/>
</dbReference>
<dbReference type="AlphaFoldDB" id="A0A015K4V3"/>
<evidence type="ECO:0000259" key="1">
    <source>
        <dbReference type="PROSITE" id="PS50011"/>
    </source>
</evidence>
<gene>
    <name evidence="2" type="ORF">RirG_234210</name>
</gene>
<sequence>MITDLGLCQPAYIKPKKDGVYGVTPYLAPEHLRGSPRYTTASDIYALGIIMFEIISERDPYSCDSLLALRICEGLRPKFNIKVPQLLIKMIKQCLNANYLERPVITELEETFGKWCTEIQNKEDTEINLQIKEAEDHNKNLSLTSTVKIYINSNSRAFYSTGYIDFQPRNADNFDDDDFFYESSTISSGKT</sequence>
<dbReference type="PROSITE" id="PS50011">
    <property type="entry name" value="PROTEIN_KINASE_DOM"/>
    <property type="match status" value="1"/>
</dbReference>
<accession>A0A015K4V3</accession>
<dbReference type="PANTHER" id="PTHR24362:SF309">
    <property type="entry name" value="PROTEIN KINASE DOMAIN-CONTAINING PROTEIN"/>
    <property type="match status" value="1"/>
</dbReference>
<dbReference type="Proteomes" id="UP000022910">
    <property type="component" value="Unassembled WGS sequence"/>
</dbReference>
<proteinExistence type="predicted"/>
<dbReference type="HOGENOM" id="CLU_000288_7_0_1"/>
<dbReference type="OrthoDB" id="6718656at2759"/>
<organism evidence="2 3">
    <name type="scientific">Rhizophagus irregularis (strain DAOM 197198w)</name>
    <name type="common">Glomus intraradices</name>
    <dbReference type="NCBI Taxonomy" id="1432141"/>
    <lineage>
        <taxon>Eukaryota</taxon>
        <taxon>Fungi</taxon>
        <taxon>Fungi incertae sedis</taxon>
        <taxon>Mucoromycota</taxon>
        <taxon>Glomeromycotina</taxon>
        <taxon>Glomeromycetes</taxon>
        <taxon>Glomerales</taxon>
        <taxon>Glomeraceae</taxon>
        <taxon>Rhizophagus</taxon>
    </lineage>
</organism>
<dbReference type="PANTHER" id="PTHR24362">
    <property type="entry name" value="SERINE/THREONINE-PROTEIN KINASE NEK"/>
    <property type="match status" value="1"/>
</dbReference>
<name>A0A015K4V3_RHIIW</name>
<dbReference type="SUPFAM" id="SSF56112">
    <property type="entry name" value="Protein kinase-like (PK-like)"/>
    <property type="match status" value="1"/>
</dbReference>
<evidence type="ECO:0000313" key="2">
    <source>
        <dbReference type="EMBL" id="EXX54456.1"/>
    </source>
</evidence>